<accession>G4T7G7</accession>
<comment type="caution">
    <text evidence="13">The sequence shown here is derived from an EMBL/GenBank/DDBJ whole genome shotgun (WGS) entry which is preliminary data.</text>
</comment>
<dbReference type="EC" id="2.7.1.26" evidence="4"/>
<dbReference type="PANTHER" id="PTHR22749:SF6">
    <property type="entry name" value="RIBOFLAVIN KINASE"/>
    <property type="match status" value="1"/>
</dbReference>
<evidence type="ECO:0000256" key="11">
    <source>
        <dbReference type="ARBA" id="ARBA00029960"/>
    </source>
</evidence>
<evidence type="ECO:0000313" key="14">
    <source>
        <dbReference type="Proteomes" id="UP000007148"/>
    </source>
</evidence>
<keyword evidence="7" id="KW-0288">FMN</keyword>
<protein>
    <recommendedName>
        <fullName evidence="5">Riboflavin kinase</fullName>
        <ecNumber evidence="4">2.7.1.26</ecNumber>
    </recommendedName>
    <alternativeName>
        <fullName evidence="11">Flavin mononucleotide kinase 1</fullName>
    </alternativeName>
</protein>
<evidence type="ECO:0000256" key="2">
    <source>
        <dbReference type="ARBA" id="ARBA00005201"/>
    </source>
</evidence>
<dbReference type="STRING" id="1109443.G4T7G7"/>
<dbReference type="Proteomes" id="UP000007148">
    <property type="component" value="Unassembled WGS sequence"/>
</dbReference>
<dbReference type="InterPro" id="IPR023465">
    <property type="entry name" value="Riboflavin_kinase_dom_sf"/>
</dbReference>
<evidence type="ECO:0000313" key="13">
    <source>
        <dbReference type="EMBL" id="CCA67237.1"/>
    </source>
</evidence>
<proteinExistence type="inferred from homology"/>
<dbReference type="GO" id="GO:0005739">
    <property type="term" value="C:mitochondrion"/>
    <property type="evidence" value="ECO:0007669"/>
    <property type="project" value="TreeGrafter"/>
</dbReference>
<keyword evidence="14" id="KW-1185">Reference proteome</keyword>
<dbReference type="Gene3D" id="2.40.30.30">
    <property type="entry name" value="Riboflavin kinase-like"/>
    <property type="match status" value="1"/>
</dbReference>
<dbReference type="InParanoid" id="G4T7G7"/>
<evidence type="ECO:0000256" key="6">
    <source>
        <dbReference type="ARBA" id="ARBA00022630"/>
    </source>
</evidence>
<dbReference type="PANTHER" id="PTHR22749">
    <property type="entry name" value="RIBOFLAVIN KINASE/FMN ADENYLYLTRANSFERASE"/>
    <property type="match status" value="1"/>
</dbReference>
<dbReference type="OMA" id="NGEVHKM"/>
<sequence>MADDNKILGLPPFVVDFTQTDKVVTEDHPRLRRPMIVGADIPEAPFPIRMAGEVQHGFKRGSRELGCHTANLPDDALEPMTSTVKTGIYFGYAQVHPECPNGTAAHLPSEDYQVWPMVMSIGWNPFYKNEKLTAEVHLIHKFAEDFYGHKMSVVVLGYIRPELDYTTKEALIQDIQTDIKVALNSLNREAYQEYAKDSLFKL</sequence>
<keyword evidence="9" id="KW-0547">Nucleotide-binding</keyword>
<dbReference type="HOGENOM" id="CLU_048437_3_2_1"/>
<keyword evidence="10" id="KW-0067">ATP-binding</keyword>
<dbReference type="SMART" id="SM00904">
    <property type="entry name" value="Flavokinase"/>
    <property type="match status" value="1"/>
</dbReference>
<dbReference type="Pfam" id="PF01687">
    <property type="entry name" value="Flavokinase"/>
    <property type="match status" value="1"/>
</dbReference>
<evidence type="ECO:0000256" key="1">
    <source>
        <dbReference type="ARBA" id="ARBA00003572"/>
    </source>
</evidence>
<dbReference type="eggNOG" id="KOG3110">
    <property type="taxonomic scope" value="Eukaryota"/>
</dbReference>
<dbReference type="EMBL" id="CAFZ01000011">
    <property type="protein sequence ID" value="CCA67237.1"/>
    <property type="molecule type" value="Genomic_DNA"/>
</dbReference>
<gene>
    <name evidence="13" type="ORF">PIIN_01070</name>
</gene>
<dbReference type="AlphaFoldDB" id="G4T7G7"/>
<evidence type="ECO:0000256" key="4">
    <source>
        <dbReference type="ARBA" id="ARBA00012105"/>
    </source>
</evidence>
<comment type="pathway">
    <text evidence="2">Cofactor biosynthesis; FMN biosynthesis; FMN from riboflavin (ATP route): step 1/1.</text>
</comment>
<keyword evidence="13" id="KW-0418">Kinase</keyword>
<evidence type="ECO:0000256" key="7">
    <source>
        <dbReference type="ARBA" id="ARBA00022643"/>
    </source>
</evidence>
<dbReference type="UniPathway" id="UPA00276">
    <property type="reaction ID" value="UER00406"/>
</dbReference>
<evidence type="ECO:0000256" key="10">
    <source>
        <dbReference type="ARBA" id="ARBA00022840"/>
    </source>
</evidence>
<dbReference type="InterPro" id="IPR023468">
    <property type="entry name" value="Riboflavin_kinase"/>
</dbReference>
<organism evidence="13 14">
    <name type="scientific">Serendipita indica (strain DSM 11827)</name>
    <name type="common">Root endophyte fungus</name>
    <name type="synonym">Piriformospora indica</name>
    <dbReference type="NCBI Taxonomy" id="1109443"/>
    <lineage>
        <taxon>Eukaryota</taxon>
        <taxon>Fungi</taxon>
        <taxon>Dikarya</taxon>
        <taxon>Basidiomycota</taxon>
        <taxon>Agaricomycotina</taxon>
        <taxon>Agaricomycetes</taxon>
        <taxon>Sebacinales</taxon>
        <taxon>Serendipitaceae</taxon>
        <taxon>Serendipita</taxon>
    </lineage>
</organism>
<keyword evidence="8" id="KW-0808">Transferase</keyword>
<dbReference type="GO" id="GO:0005524">
    <property type="term" value="F:ATP binding"/>
    <property type="evidence" value="ECO:0007669"/>
    <property type="project" value="UniProtKB-KW"/>
</dbReference>
<dbReference type="GO" id="GO:0008531">
    <property type="term" value="F:riboflavin kinase activity"/>
    <property type="evidence" value="ECO:0007669"/>
    <property type="project" value="UniProtKB-EC"/>
</dbReference>
<name>G4T7G7_SERID</name>
<keyword evidence="6" id="KW-0285">Flavoprotein</keyword>
<evidence type="ECO:0000256" key="9">
    <source>
        <dbReference type="ARBA" id="ARBA00022741"/>
    </source>
</evidence>
<evidence type="ECO:0000256" key="3">
    <source>
        <dbReference type="ARBA" id="ARBA00010108"/>
    </source>
</evidence>
<comment type="function">
    <text evidence="1">Catalyzes the phosphorylation of riboflavin (vitamin B2) to form flavin mononucleotide (FMN) coenzyme.</text>
</comment>
<evidence type="ECO:0000256" key="8">
    <source>
        <dbReference type="ARBA" id="ARBA00022679"/>
    </source>
</evidence>
<feature type="domain" description="Riboflavin kinase" evidence="12">
    <location>
        <begin position="43"/>
        <end position="187"/>
    </location>
</feature>
<dbReference type="GO" id="GO:0009398">
    <property type="term" value="P:FMN biosynthetic process"/>
    <property type="evidence" value="ECO:0007669"/>
    <property type="project" value="UniProtKB-UniPathway"/>
</dbReference>
<evidence type="ECO:0000256" key="5">
    <source>
        <dbReference type="ARBA" id="ARBA00017394"/>
    </source>
</evidence>
<comment type="similarity">
    <text evidence="3">Belongs to the flavokinase family.</text>
</comment>
<evidence type="ECO:0000259" key="12">
    <source>
        <dbReference type="SMART" id="SM00904"/>
    </source>
</evidence>
<dbReference type="SUPFAM" id="SSF82114">
    <property type="entry name" value="Riboflavin kinase-like"/>
    <property type="match status" value="1"/>
</dbReference>
<dbReference type="OrthoDB" id="276388at2759"/>
<dbReference type="GO" id="GO:0009231">
    <property type="term" value="P:riboflavin biosynthetic process"/>
    <property type="evidence" value="ECO:0007669"/>
    <property type="project" value="InterPro"/>
</dbReference>
<dbReference type="InterPro" id="IPR015865">
    <property type="entry name" value="Riboflavin_kinase_bac/euk"/>
</dbReference>
<dbReference type="FunCoup" id="G4T7G7">
    <property type="interactions" value="277"/>
</dbReference>
<reference evidence="13 14" key="1">
    <citation type="journal article" date="2011" name="PLoS Pathog.">
        <title>Endophytic Life Strategies Decoded by Genome and Transcriptome Analyses of the Mutualistic Root Symbiont Piriformospora indica.</title>
        <authorList>
            <person name="Zuccaro A."/>
            <person name="Lahrmann U."/>
            <person name="Guldener U."/>
            <person name="Langen G."/>
            <person name="Pfiffi S."/>
            <person name="Biedenkopf D."/>
            <person name="Wong P."/>
            <person name="Samans B."/>
            <person name="Grimm C."/>
            <person name="Basiewicz M."/>
            <person name="Murat C."/>
            <person name="Martin F."/>
            <person name="Kogel K.H."/>
        </authorList>
    </citation>
    <scope>NUCLEOTIDE SEQUENCE [LARGE SCALE GENOMIC DNA]</scope>
    <source>
        <strain evidence="13 14">DSM 11827</strain>
    </source>
</reference>